<reference evidence="1" key="2">
    <citation type="submission" date="2020-11" db="EMBL/GenBank/DDBJ databases">
        <authorList>
            <person name="McCartney M.A."/>
            <person name="Auch B."/>
            <person name="Kono T."/>
            <person name="Mallez S."/>
            <person name="Becker A."/>
            <person name="Gohl D.M."/>
            <person name="Silverstein K.A.T."/>
            <person name="Koren S."/>
            <person name="Bechman K.B."/>
            <person name="Herman A."/>
            <person name="Abrahante J.E."/>
            <person name="Garbe J."/>
        </authorList>
    </citation>
    <scope>NUCLEOTIDE SEQUENCE</scope>
    <source>
        <strain evidence="1">Duluth1</strain>
        <tissue evidence="1">Whole animal</tissue>
    </source>
</reference>
<comment type="caution">
    <text evidence="1">The sequence shown here is derived from an EMBL/GenBank/DDBJ whole genome shotgun (WGS) entry which is preliminary data.</text>
</comment>
<dbReference type="EMBL" id="JAIWYP010000004">
    <property type="protein sequence ID" value="KAH3832494.1"/>
    <property type="molecule type" value="Genomic_DNA"/>
</dbReference>
<evidence type="ECO:0000313" key="1">
    <source>
        <dbReference type="EMBL" id="KAH3832494.1"/>
    </source>
</evidence>
<gene>
    <name evidence="1" type="ORF">DPMN_105784</name>
</gene>
<name>A0A9D4K3V5_DREPO</name>
<evidence type="ECO:0000313" key="2">
    <source>
        <dbReference type="Proteomes" id="UP000828390"/>
    </source>
</evidence>
<reference evidence="1" key="1">
    <citation type="journal article" date="2019" name="bioRxiv">
        <title>The Genome of the Zebra Mussel, Dreissena polymorpha: A Resource for Invasive Species Research.</title>
        <authorList>
            <person name="McCartney M.A."/>
            <person name="Auch B."/>
            <person name="Kono T."/>
            <person name="Mallez S."/>
            <person name="Zhang Y."/>
            <person name="Obille A."/>
            <person name="Becker A."/>
            <person name="Abrahante J.E."/>
            <person name="Garbe J."/>
            <person name="Badalamenti J.P."/>
            <person name="Herman A."/>
            <person name="Mangelson H."/>
            <person name="Liachko I."/>
            <person name="Sullivan S."/>
            <person name="Sone E.D."/>
            <person name="Koren S."/>
            <person name="Silverstein K.A.T."/>
            <person name="Beckman K.B."/>
            <person name="Gohl D.M."/>
        </authorList>
    </citation>
    <scope>NUCLEOTIDE SEQUENCE</scope>
    <source>
        <strain evidence="1">Duluth1</strain>
        <tissue evidence="1">Whole animal</tissue>
    </source>
</reference>
<organism evidence="1 2">
    <name type="scientific">Dreissena polymorpha</name>
    <name type="common">Zebra mussel</name>
    <name type="synonym">Mytilus polymorpha</name>
    <dbReference type="NCBI Taxonomy" id="45954"/>
    <lineage>
        <taxon>Eukaryota</taxon>
        <taxon>Metazoa</taxon>
        <taxon>Spiralia</taxon>
        <taxon>Lophotrochozoa</taxon>
        <taxon>Mollusca</taxon>
        <taxon>Bivalvia</taxon>
        <taxon>Autobranchia</taxon>
        <taxon>Heteroconchia</taxon>
        <taxon>Euheterodonta</taxon>
        <taxon>Imparidentia</taxon>
        <taxon>Neoheterodontei</taxon>
        <taxon>Myida</taxon>
        <taxon>Dreissenoidea</taxon>
        <taxon>Dreissenidae</taxon>
        <taxon>Dreissena</taxon>
    </lineage>
</organism>
<keyword evidence="2" id="KW-1185">Reference proteome</keyword>
<dbReference type="Proteomes" id="UP000828390">
    <property type="component" value="Unassembled WGS sequence"/>
</dbReference>
<accession>A0A9D4K3V5</accession>
<sequence length="59" mass="6976">MNCRSDSQNRRLAGAQLAHVWPQYRKWMHLNSMSLIERERGGDRTRVPAALNDEQRVRL</sequence>
<protein>
    <submittedName>
        <fullName evidence="1">Uncharacterized protein</fullName>
    </submittedName>
</protein>
<proteinExistence type="predicted"/>
<dbReference type="AlphaFoldDB" id="A0A9D4K3V5"/>